<dbReference type="SUPFAM" id="SSF69304">
    <property type="entry name" value="Tricorn protease N-terminal domain"/>
    <property type="match status" value="1"/>
</dbReference>
<name>W7IP08_9PSEU</name>
<comment type="caution">
    <text evidence="1">The sequence shown here is derived from an EMBL/GenBank/DDBJ whole genome shotgun (WGS) entry which is preliminary data.</text>
</comment>
<dbReference type="Gene3D" id="2.120.10.30">
    <property type="entry name" value="TolB, C-terminal domain"/>
    <property type="match status" value="1"/>
</dbReference>
<evidence type="ECO:0000313" key="2">
    <source>
        <dbReference type="Proteomes" id="UP000019277"/>
    </source>
</evidence>
<dbReference type="PATRIC" id="fig|909613.9.peg.6170"/>
<proteinExistence type="predicted"/>
<dbReference type="RefSeq" id="WP_035289593.1">
    <property type="nucleotide sequence ID" value="NZ_AYXG01000240.1"/>
</dbReference>
<dbReference type="EMBL" id="AYXG01000240">
    <property type="protein sequence ID" value="EWC58492.1"/>
    <property type="molecule type" value="Genomic_DNA"/>
</dbReference>
<evidence type="ECO:0008006" key="3">
    <source>
        <dbReference type="Google" id="ProtNLM"/>
    </source>
</evidence>
<dbReference type="OrthoDB" id="9808778at2"/>
<reference evidence="1 2" key="1">
    <citation type="journal article" date="2014" name="Genome Announc.">
        <title>Draft Genome Sequence of the Antitrypanosomally Active Sponge-Associated Bacterium Actinokineospora sp. Strain EG49.</title>
        <authorList>
            <person name="Harjes J."/>
            <person name="Ryu T."/>
            <person name="Abdelmohsen U.R."/>
            <person name="Moitinho-Silva L."/>
            <person name="Horn H."/>
            <person name="Ravasi T."/>
            <person name="Hentschel U."/>
        </authorList>
    </citation>
    <scope>NUCLEOTIDE SEQUENCE [LARGE SCALE GENOMIC DNA]</scope>
    <source>
        <strain evidence="1 2">EG49</strain>
    </source>
</reference>
<dbReference type="Proteomes" id="UP000019277">
    <property type="component" value="Unassembled WGS sequence"/>
</dbReference>
<keyword evidence="2" id="KW-1185">Reference proteome</keyword>
<organism evidence="1 2">
    <name type="scientific">Actinokineospora spheciospongiae</name>
    <dbReference type="NCBI Taxonomy" id="909613"/>
    <lineage>
        <taxon>Bacteria</taxon>
        <taxon>Bacillati</taxon>
        <taxon>Actinomycetota</taxon>
        <taxon>Actinomycetes</taxon>
        <taxon>Pseudonocardiales</taxon>
        <taxon>Pseudonocardiaceae</taxon>
        <taxon>Actinokineospora</taxon>
    </lineage>
</organism>
<evidence type="ECO:0000313" key="1">
    <source>
        <dbReference type="EMBL" id="EWC58492.1"/>
    </source>
</evidence>
<dbReference type="AlphaFoldDB" id="W7IP08"/>
<dbReference type="eggNOG" id="COG0823">
    <property type="taxonomic scope" value="Bacteria"/>
</dbReference>
<accession>W7IP08</accession>
<sequence length="325" mass="34371">MTNRRRALLAVAAIVLVVLGGGTYLAVKFAGTTPGGTPASAAPTGGLLFVDMSSGLHQVNQLTKVEDPAAGRSPTDLRCERVYRSTGRTVCLRLAGIGPSYEAAVLDATGKVTHTTLLAGIPSRARISHTGEVVSWTTFVTGDSYSVPGGFSTRTGVMDLRTGEVIDSLETFTATLEGKEVTAADRNYWGVTVADDNRTFYATLATAGRTWLVKGDLQTRTAHDVIQNAECPSLSPDGTRVAFKKRQGRLGAWVLNVLDLATGKTIEIPATQGLDDQPTWLDNNNIAYGAALRNAKVPSIYEVPADGSKPPTLLIQDAQSPSPIT</sequence>
<dbReference type="InterPro" id="IPR011042">
    <property type="entry name" value="6-blade_b-propeller_TolB-like"/>
</dbReference>
<gene>
    <name evidence="1" type="ORF">UO65_6172</name>
</gene>
<dbReference type="STRING" id="909613.UO65_6172"/>
<protein>
    <recommendedName>
        <fullName evidence="3">TolB protein</fullName>
    </recommendedName>
</protein>